<organism evidence="8 14">
    <name type="scientific">Rotaria socialis</name>
    <dbReference type="NCBI Taxonomy" id="392032"/>
    <lineage>
        <taxon>Eukaryota</taxon>
        <taxon>Metazoa</taxon>
        <taxon>Spiralia</taxon>
        <taxon>Gnathifera</taxon>
        <taxon>Rotifera</taxon>
        <taxon>Eurotatoria</taxon>
        <taxon>Bdelloidea</taxon>
        <taxon>Philodinida</taxon>
        <taxon>Philodinidae</taxon>
        <taxon>Rotaria</taxon>
    </lineage>
</organism>
<keyword evidence="15" id="KW-1185">Reference proteome</keyword>
<dbReference type="EMBL" id="CAJNYT010000916">
    <property type="protein sequence ID" value="CAF3384000.1"/>
    <property type="molecule type" value="Genomic_DNA"/>
</dbReference>
<dbReference type="EMBL" id="CAJOBR010005610">
    <property type="protein sequence ID" value="CAF4823227.1"/>
    <property type="molecule type" value="Genomic_DNA"/>
</dbReference>
<keyword evidence="1 4" id="KW-0378">Hydrolase</keyword>
<dbReference type="Proteomes" id="UP000663825">
    <property type="component" value="Unassembled WGS sequence"/>
</dbReference>
<dbReference type="PROSITE" id="PS51635">
    <property type="entry name" value="PNPLA"/>
    <property type="match status" value="1"/>
</dbReference>
<dbReference type="GO" id="GO:0016020">
    <property type="term" value="C:membrane"/>
    <property type="evidence" value="ECO:0007669"/>
    <property type="project" value="TreeGrafter"/>
</dbReference>
<dbReference type="InterPro" id="IPR002641">
    <property type="entry name" value="PNPLA_dom"/>
</dbReference>
<evidence type="ECO:0000313" key="13">
    <source>
        <dbReference type="EMBL" id="CAF4823227.1"/>
    </source>
</evidence>
<evidence type="ECO:0000313" key="9">
    <source>
        <dbReference type="EMBL" id="CAF3610935.1"/>
    </source>
</evidence>
<evidence type="ECO:0000313" key="6">
    <source>
        <dbReference type="EMBL" id="CAF3136109.1"/>
    </source>
</evidence>
<feature type="short sequence motif" description="GXGXXG" evidence="4">
    <location>
        <begin position="167"/>
        <end position="172"/>
    </location>
</feature>
<dbReference type="InterPro" id="IPR016035">
    <property type="entry name" value="Acyl_Trfase/lysoPLipase"/>
</dbReference>
<protein>
    <recommendedName>
        <fullName evidence="5">PNPLA domain-containing protein</fullName>
    </recommendedName>
</protein>
<feature type="short sequence motif" description="GXSXG" evidence="4">
    <location>
        <begin position="221"/>
        <end position="225"/>
    </location>
</feature>
<dbReference type="EMBL" id="CAJOBP010003633">
    <property type="protein sequence ID" value="CAF4412984.1"/>
    <property type="molecule type" value="Genomic_DNA"/>
</dbReference>
<feature type="active site" description="Nucleophile" evidence="4">
    <location>
        <position position="223"/>
    </location>
</feature>
<dbReference type="AlphaFoldDB" id="A0A817YWL4"/>
<reference evidence="8" key="1">
    <citation type="submission" date="2021-02" db="EMBL/GenBank/DDBJ databases">
        <authorList>
            <person name="Nowell W R."/>
        </authorList>
    </citation>
    <scope>NUCLEOTIDE SEQUENCE</scope>
</reference>
<evidence type="ECO:0000256" key="2">
    <source>
        <dbReference type="ARBA" id="ARBA00022963"/>
    </source>
</evidence>
<dbReference type="Proteomes" id="UP000663869">
    <property type="component" value="Unassembled WGS sequence"/>
</dbReference>
<gene>
    <name evidence="7" type="ORF">FME351_LOCUS5905</name>
    <name evidence="8" type="ORF">GRG538_LOCUS8471</name>
    <name evidence="12" type="ORF">HFQ381_LOCUS29596</name>
    <name evidence="9" type="ORF">LUA448_LOCUS30922</name>
    <name evidence="13" type="ORF">QYT958_LOCUS25190</name>
    <name evidence="6" type="ORF">TIS948_LOCUS8867</name>
    <name evidence="11" type="ORF">TSG867_LOCUS20419</name>
    <name evidence="10" type="ORF">UJA718_LOCUS19969</name>
</gene>
<dbReference type="Proteomes" id="UP000663833">
    <property type="component" value="Unassembled WGS sequence"/>
</dbReference>
<dbReference type="EMBL" id="CAJOBO010004744">
    <property type="protein sequence ID" value="CAF4528832.1"/>
    <property type="molecule type" value="Genomic_DNA"/>
</dbReference>
<sequence>MSSRFLVSSSKISTHRRCDNCGITIDFVAWAQCTYCAIFDLCPICAKLGYNNLQSIARDHHEHSHLAQSITAEINDNCFKWILVEEAEKHGTEARQRVRQSKYEQIHTEKKIQNDYDLFIVMEKLKKLENQSSTMPDETELNQINSLIAQYHLQSLQRNINVLSLDGGGVRGYMPIKILSQLISEKFLSIHEKFNPKDSVHHESFKAAQSRFTDQFDYLIGTSTGGLIAFCLAVNYNILDMMDIYANSSYYFKRNYTGPLFYSKYDPSRIHHKIDEIINGIQLKDGTRLSAETATLLDIRNILNPDNIIDDVKSAAAMIYHSNYLEFVDEMNFMEDSNDIEGMFNFHRVKREKVLLITAYNTTADNMTIFNTSYASHWGYRVADVLKATMAAPTYFPPQEVWSGTKKHGHFVKNKTSELYIDGGVFANDPELAALWAIRMQWKKRINYHLLSIGTGCYNTTISSSTWGGYMGWILNQGFLINTLMDATRSFIETIASNLAKFNDIRRMKLNYQITKAMNLDDGSFVNKFDEEWDTLKMEDDYKAFVYFYDTYIAKQDNLGK</sequence>
<dbReference type="EMBL" id="CAJNYD010004599">
    <property type="protein sequence ID" value="CAF3610935.1"/>
    <property type="molecule type" value="Genomic_DNA"/>
</dbReference>
<dbReference type="Proteomes" id="UP000663862">
    <property type="component" value="Unassembled WGS sequence"/>
</dbReference>
<evidence type="ECO:0000313" key="10">
    <source>
        <dbReference type="EMBL" id="CAF4412984.1"/>
    </source>
</evidence>
<dbReference type="GO" id="GO:0006631">
    <property type="term" value="P:fatty acid metabolic process"/>
    <property type="evidence" value="ECO:0007669"/>
    <property type="project" value="TreeGrafter"/>
</dbReference>
<evidence type="ECO:0000313" key="7">
    <source>
        <dbReference type="EMBL" id="CAF3366366.1"/>
    </source>
</evidence>
<dbReference type="PANTHER" id="PTHR24185">
    <property type="entry name" value="CALCIUM-INDEPENDENT PHOSPHOLIPASE A2-GAMMA"/>
    <property type="match status" value="1"/>
</dbReference>
<name>A0A817YWL4_9BILA</name>
<evidence type="ECO:0000313" key="14">
    <source>
        <dbReference type="Proteomes" id="UP000663872"/>
    </source>
</evidence>
<dbReference type="Proteomes" id="UP000663851">
    <property type="component" value="Unassembled WGS sequence"/>
</dbReference>
<evidence type="ECO:0000313" key="8">
    <source>
        <dbReference type="EMBL" id="CAF3384000.1"/>
    </source>
</evidence>
<evidence type="ECO:0000313" key="15">
    <source>
        <dbReference type="Proteomes" id="UP000663873"/>
    </source>
</evidence>
<accession>A0A817YWL4</accession>
<proteinExistence type="predicted"/>
<evidence type="ECO:0000313" key="11">
    <source>
        <dbReference type="EMBL" id="CAF4492294.1"/>
    </source>
</evidence>
<dbReference type="EMBL" id="CAJOBQ010001500">
    <property type="protein sequence ID" value="CAF4492294.1"/>
    <property type="molecule type" value="Genomic_DNA"/>
</dbReference>
<dbReference type="EMBL" id="CAJNXB010001129">
    <property type="protein sequence ID" value="CAF3136109.1"/>
    <property type="molecule type" value="Genomic_DNA"/>
</dbReference>
<dbReference type="Proteomes" id="UP000663872">
    <property type="component" value="Unassembled WGS sequence"/>
</dbReference>
<dbReference type="Proteomes" id="UP000663848">
    <property type="component" value="Unassembled WGS sequence"/>
</dbReference>
<feature type="active site" description="Proton acceptor" evidence="4">
    <location>
        <position position="422"/>
    </location>
</feature>
<dbReference type="EMBL" id="CAJNYU010000500">
    <property type="protein sequence ID" value="CAF3366366.1"/>
    <property type="molecule type" value="Genomic_DNA"/>
</dbReference>
<dbReference type="CDD" id="cd07199">
    <property type="entry name" value="Pat17_PNPLA8_PNPLA9_like"/>
    <property type="match status" value="1"/>
</dbReference>
<dbReference type="GO" id="GO:0016042">
    <property type="term" value="P:lipid catabolic process"/>
    <property type="evidence" value="ECO:0007669"/>
    <property type="project" value="UniProtKB-UniRule"/>
</dbReference>
<evidence type="ECO:0000256" key="1">
    <source>
        <dbReference type="ARBA" id="ARBA00022801"/>
    </source>
</evidence>
<keyword evidence="2 4" id="KW-0442">Lipid degradation</keyword>
<feature type="short sequence motif" description="DGA/G" evidence="4">
    <location>
        <begin position="422"/>
        <end position="424"/>
    </location>
</feature>
<comment type="caution">
    <text evidence="8">The sequence shown here is derived from an EMBL/GenBank/DDBJ whole genome shotgun (WGS) entry which is preliminary data.</text>
</comment>
<evidence type="ECO:0000256" key="3">
    <source>
        <dbReference type="ARBA" id="ARBA00023098"/>
    </source>
</evidence>
<feature type="domain" description="PNPLA" evidence="5">
    <location>
        <begin position="163"/>
        <end position="435"/>
    </location>
</feature>
<evidence type="ECO:0000256" key="4">
    <source>
        <dbReference type="PROSITE-ProRule" id="PRU01161"/>
    </source>
</evidence>
<evidence type="ECO:0000313" key="12">
    <source>
        <dbReference type="EMBL" id="CAF4528832.1"/>
    </source>
</evidence>
<keyword evidence="3 4" id="KW-0443">Lipid metabolism</keyword>
<dbReference type="PANTHER" id="PTHR24185:SF1">
    <property type="entry name" value="CALCIUM-INDEPENDENT PHOSPHOLIPASE A2-GAMMA"/>
    <property type="match status" value="1"/>
</dbReference>
<dbReference type="GO" id="GO:0004620">
    <property type="term" value="F:phospholipase activity"/>
    <property type="evidence" value="ECO:0007669"/>
    <property type="project" value="TreeGrafter"/>
</dbReference>
<dbReference type="OrthoDB" id="10021675at2759"/>
<dbReference type="Gene3D" id="3.40.1090.10">
    <property type="entry name" value="Cytosolic phospholipase A2 catalytic domain"/>
    <property type="match status" value="1"/>
</dbReference>
<dbReference type="Proteomes" id="UP000663873">
    <property type="component" value="Unassembled WGS sequence"/>
</dbReference>
<evidence type="ECO:0000259" key="5">
    <source>
        <dbReference type="PROSITE" id="PS51635"/>
    </source>
</evidence>
<dbReference type="Pfam" id="PF01734">
    <property type="entry name" value="Patatin"/>
    <property type="match status" value="1"/>
</dbReference>
<dbReference type="SUPFAM" id="SSF52151">
    <property type="entry name" value="FabD/lysophospholipase-like"/>
    <property type="match status" value="1"/>
</dbReference>